<dbReference type="InterPro" id="IPR036286">
    <property type="entry name" value="LexA/Signal_pep-like_sf"/>
</dbReference>
<sequence>MTGTRPRTRLLGAAVGVALLMLVAYRTVGLLTVVTPSMQPELRVGDRVLVNKLVPELVPLRRGDVAVFEDPGGWARASARSRGEIAADALIVKRVIGVGGDHVVCCSADGALILNGTPLKEPYVAGNARRTMPLAFDVTVPDGRYWMMGDDRARSFDSGGFADAPGHGFVPAERIVGRVEATL</sequence>
<dbReference type="Gene3D" id="2.10.109.10">
    <property type="entry name" value="Umud Fragment, subunit A"/>
    <property type="match status" value="1"/>
</dbReference>
<protein>
    <recommendedName>
        <fullName evidence="4">Signal peptidase I</fullName>
        <ecNumber evidence="4">3.4.21.89</ecNumber>
    </recommendedName>
</protein>
<comment type="caution">
    <text evidence="6">The sequence shown here is derived from an EMBL/GenBank/DDBJ whole genome shotgun (WGS) entry which is preliminary data.</text>
</comment>
<keyword evidence="4" id="KW-0378">Hydrolase</keyword>
<keyword evidence="7" id="KW-1185">Reference proteome</keyword>
<evidence type="ECO:0000313" key="6">
    <source>
        <dbReference type="EMBL" id="RKQ87089.1"/>
    </source>
</evidence>
<comment type="similarity">
    <text evidence="2 4">Belongs to the peptidase S26 family.</text>
</comment>
<proteinExistence type="inferred from homology"/>
<dbReference type="GO" id="GO:0005886">
    <property type="term" value="C:plasma membrane"/>
    <property type="evidence" value="ECO:0007669"/>
    <property type="project" value="UniProtKB-SubCell"/>
</dbReference>
<evidence type="ECO:0000256" key="2">
    <source>
        <dbReference type="ARBA" id="ARBA00009370"/>
    </source>
</evidence>
<dbReference type="PANTHER" id="PTHR43390:SF1">
    <property type="entry name" value="CHLOROPLAST PROCESSING PEPTIDASE"/>
    <property type="match status" value="1"/>
</dbReference>
<dbReference type="OrthoDB" id="7830750at2"/>
<comment type="catalytic activity">
    <reaction evidence="4">
        <text>Cleavage of hydrophobic, N-terminal signal or leader sequences from secreted and periplasmic proteins.</text>
        <dbReference type="EC" id="3.4.21.89"/>
    </reaction>
</comment>
<evidence type="ECO:0000256" key="3">
    <source>
        <dbReference type="PIRSR" id="PIRSR600223-1"/>
    </source>
</evidence>
<dbReference type="RefSeq" id="WP_121255361.1">
    <property type="nucleotide sequence ID" value="NZ_RBIL01000002.1"/>
</dbReference>
<dbReference type="InterPro" id="IPR019533">
    <property type="entry name" value="Peptidase_S26"/>
</dbReference>
<dbReference type="GO" id="GO:0004252">
    <property type="term" value="F:serine-type endopeptidase activity"/>
    <property type="evidence" value="ECO:0007669"/>
    <property type="project" value="InterPro"/>
</dbReference>
<comment type="subcellular location">
    <subcellularLocation>
        <location evidence="1">Cell membrane</location>
        <topology evidence="1">Single-pass type II membrane protein</topology>
    </subcellularLocation>
    <subcellularLocation>
        <location evidence="4">Membrane</location>
        <topology evidence="4">Single-pass type II membrane protein</topology>
    </subcellularLocation>
</comment>
<dbReference type="InterPro" id="IPR000223">
    <property type="entry name" value="Pept_S26A_signal_pept_1"/>
</dbReference>
<dbReference type="PANTHER" id="PTHR43390">
    <property type="entry name" value="SIGNAL PEPTIDASE I"/>
    <property type="match status" value="1"/>
</dbReference>
<feature type="active site" evidence="3">
    <location>
        <position position="37"/>
    </location>
</feature>
<keyword evidence="4" id="KW-0645">Protease</keyword>
<dbReference type="PRINTS" id="PR00727">
    <property type="entry name" value="LEADERPTASE"/>
</dbReference>
<feature type="active site" evidence="3">
    <location>
        <position position="93"/>
    </location>
</feature>
<accession>A0A660L2D4</accession>
<dbReference type="EC" id="3.4.21.89" evidence="4"/>
<dbReference type="SUPFAM" id="SSF51306">
    <property type="entry name" value="LexA/Signal peptidase"/>
    <property type="match status" value="1"/>
</dbReference>
<feature type="domain" description="Peptidase S26" evidence="5">
    <location>
        <begin position="15"/>
        <end position="181"/>
    </location>
</feature>
<dbReference type="EMBL" id="RBIL01000002">
    <property type="protein sequence ID" value="RKQ87089.1"/>
    <property type="molecule type" value="Genomic_DNA"/>
</dbReference>
<evidence type="ECO:0000256" key="1">
    <source>
        <dbReference type="ARBA" id="ARBA00004401"/>
    </source>
</evidence>
<dbReference type="CDD" id="cd06530">
    <property type="entry name" value="S26_SPase_I"/>
    <property type="match status" value="1"/>
</dbReference>
<dbReference type="GO" id="GO:0009003">
    <property type="term" value="F:signal peptidase activity"/>
    <property type="evidence" value="ECO:0007669"/>
    <property type="project" value="UniProtKB-EC"/>
</dbReference>
<dbReference type="GO" id="GO:0006465">
    <property type="term" value="P:signal peptide processing"/>
    <property type="evidence" value="ECO:0007669"/>
    <property type="project" value="InterPro"/>
</dbReference>
<dbReference type="AlphaFoldDB" id="A0A660L2D4"/>
<dbReference type="Pfam" id="PF10502">
    <property type="entry name" value="Peptidase_S26"/>
    <property type="match status" value="1"/>
</dbReference>
<dbReference type="NCBIfam" id="TIGR02227">
    <property type="entry name" value="sigpep_I_bact"/>
    <property type="match status" value="1"/>
</dbReference>
<evidence type="ECO:0000313" key="7">
    <source>
        <dbReference type="Proteomes" id="UP000278962"/>
    </source>
</evidence>
<evidence type="ECO:0000256" key="4">
    <source>
        <dbReference type="RuleBase" id="RU362042"/>
    </source>
</evidence>
<dbReference type="Proteomes" id="UP000278962">
    <property type="component" value="Unassembled WGS sequence"/>
</dbReference>
<organism evidence="6 7">
    <name type="scientific">Solirubrobacter pauli</name>
    <dbReference type="NCBI Taxonomy" id="166793"/>
    <lineage>
        <taxon>Bacteria</taxon>
        <taxon>Bacillati</taxon>
        <taxon>Actinomycetota</taxon>
        <taxon>Thermoleophilia</taxon>
        <taxon>Solirubrobacterales</taxon>
        <taxon>Solirubrobacteraceae</taxon>
        <taxon>Solirubrobacter</taxon>
    </lineage>
</organism>
<gene>
    <name evidence="6" type="ORF">C8N24_5109</name>
</gene>
<reference evidence="6 7" key="1">
    <citation type="submission" date="2018-10" db="EMBL/GenBank/DDBJ databases">
        <title>Genomic Encyclopedia of Archaeal and Bacterial Type Strains, Phase II (KMG-II): from individual species to whole genera.</title>
        <authorList>
            <person name="Goeker M."/>
        </authorList>
    </citation>
    <scope>NUCLEOTIDE SEQUENCE [LARGE SCALE GENOMIC DNA]</scope>
    <source>
        <strain evidence="6 7">DSM 14954</strain>
    </source>
</reference>
<name>A0A660L2D4_9ACTN</name>
<evidence type="ECO:0000259" key="5">
    <source>
        <dbReference type="Pfam" id="PF10502"/>
    </source>
</evidence>